<comment type="caution">
    <text evidence="1">The sequence shown here is derived from an EMBL/GenBank/DDBJ whole genome shotgun (WGS) entry which is preliminary data.</text>
</comment>
<name>A0A917D969_9HYPH</name>
<evidence type="ECO:0000313" key="1">
    <source>
        <dbReference type="EMBL" id="GGD11041.1"/>
    </source>
</evidence>
<dbReference type="Proteomes" id="UP000613160">
    <property type="component" value="Unassembled WGS sequence"/>
</dbReference>
<dbReference type="AlphaFoldDB" id="A0A917D969"/>
<accession>A0A917D969</accession>
<gene>
    <name evidence="1" type="ORF">GCM10011335_12470</name>
</gene>
<protein>
    <submittedName>
        <fullName evidence="1">Uncharacterized protein</fullName>
    </submittedName>
</protein>
<reference evidence="1" key="1">
    <citation type="journal article" date="2014" name="Int. J. Syst. Evol. Microbiol.">
        <title>Complete genome sequence of Corynebacterium casei LMG S-19264T (=DSM 44701T), isolated from a smear-ripened cheese.</title>
        <authorList>
            <consortium name="US DOE Joint Genome Institute (JGI-PGF)"/>
            <person name="Walter F."/>
            <person name="Albersmeier A."/>
            <person name="Kalinowski J."/>
            <person name="Ruckert C."/>
        </authorList>
    </citation>
    <scope>NUCLEOTIDE SEQUENCE</scope>
    <source>
        <strain evidence="1">CGMCC 1.15493</strain>
    </source>
</reference>
<proteinExistence type="predicted"/>
<evidence type="ECO:0000313" key="2">
    <source>
        <dbReference type="Proteomes" id="UP000613160"/>
    </source>
</evidence>
<sequence>MERADCWVAGNKRELTSLGPISVPVSMAWDARMVTFQPIDVAMAASRDRKGMLVLRHGLLVAVIVQLEDESHGDRYLGRWHVEATFDGLPSPVRQVFDDLGEIRSWIERNAASSRPADRSVATPF</sequence>
<organism evidence="1 2">
    <name type="scientific">Aureimonas glaciei</name>
    <dbReference type="NCBI Taxonomy" id="1776957"/>
    <lineage>
        <taxon>Bacteria</taxon>
        <taxon>Pseudomonadati</taxon>
        <taxon>Pseudomonadota</taxon>
        <taxon>Alphaproteobacteria</taxon>
        <taxon>Hyphomicrobiales</taxon>
        <taxon>Aurantimonadaceae</taxon>
        <taxon>Aureimonas</taxon>
    </lineage>
</organism>
<reference evidence="1" key="2">
    <citation type="submission" date="2020-09" db="EMBL/GenBank/DDBJ databases">
        <authorList>
            <person name="Sun Q."/>
            <person name="Zhou Y."/>
        </authorList>
    </citation>
    <scope>NUCLEOTIDE SEQUENCE</scope>
    <source>
        <strain evidence="1">CGMCC 1.15493</strain>
    </source>
</reference>
<keyword evidence="2" id="KW-1185">Reference proteome</keyword>
<dbReference type="EMBL" id="BMJJ01000002">
    <property type="protein sequence ID" value="GGD11041.1"/>
    <property type="molecule type" value="Genomic_DNA"/>
</dbReference>